<dbReference type="Proteomes" id="UP000250043">
    <property type="component" value="Unassembled WGS sequence"/>
</dbReference>
<dbReference type="OrthoDB" id="5525680at2759"/>
<keyword evidence="1" id="KW-1133">Transmembrane helix</keyword>
<keyword evidence="3" id="KW-1185">Reference proteome</keyword>
<feature type="transmembrane region" description="Helical" evidence="1">
    <location>
        <begin position="63"/>
        <end position="85"/>
    </location>
</feature>
<feature type="transmembrane region" description="Helical" evidence="1">
    <location>
        <begin position="22"/>
        <end position="43"/>
    </location>
</feature>
<protein>
    <recommendedName>
        <fullName evidence="4">DUF202 domain-containing protein</fullName>
    </recommendedName>
</protein>
<reference evidence="2 3" key="1">
    <citation type="submission" date="2016-07" db="EMBL/GenBank/DDBJ databases">
        <title>Draft genome of the white-rot fungus Obba rivulosa 3A-2.</title>
        <authorList>
            <consortium name="DOE Joint Genome Institute"/>
            <person name="Miettinen O."/>
            <person name="Riley R."/>
            <person name="Acob R."/>
            <person name="Barry K."/>
            <person name="Cullen D."/>
            <person name="De Vries R."/>
            <person name="Hainaut M."/>
            <person name="Hatakka A."/>
            <person name="Henrissat B."/>
            <person name="Hilden K."/>
            <person name="Kuo R."/>
            <person name="Labutti K."/>
            <person name="Lipzen A."/>
            <person name="Makela M.R."/>
            <person name="Sandor L."/>
            <person name="Spatafora J.W."/>
            <person name="Grigoriev I.V."/>
            <person name="Hibbett D.S."/>
        </authorList>
    </citation>
    <scope>NUCLEOTIDE SEQUENCE [LARGE SCALE GENOMIC DNA]</scope>
    <source>
        <strain evidence="2 3">3A-2</strain>
    </source>
</reference>
<evidence type="ECO:0000313" key="2">
    <source>
        <dbReference type="EMBL" id="OCH96249.1"/>
    </source>
</evidence>
<evidence type="ECO:0000256" key="1">
    <source>
        <dbReference type="SAM" id="Phobius"/>
    </source>
</evidence>
<accession>A0A8E2DUT7</accession>
<gene>
    <name evidence="2" type="ORF">OBBRIDRAFT_718834</name>
</gene>
<evidence type="ECO:0000313" key="3">
    <source>
        <dbReference type="Proteomes" id="UP000250043"/>
    </source>
</evidence>
<keyword evidence="1" id="KW-0812">Transmembrane</keyword>
<dbReference type="EMBL" id="KV722331">
    <property type="protein sequence ID" value="OCH96249.1"/>
    <property type="molecule type" value="Genomic_DNA"/>
</dbReference>
<sequence>MPAELDNTGSAARDFAMLERNLLSHVRLAVLLSLFASSLLLHARLPTPSSPSSGDTPNVVGNIPVAALEVVTALAAIGAGIWEYWRGYKDMREMRGFLVATKPHLVIMSLVALVVFATCLTMITDKSL</sequence>
<proteinExistence type="predicted"/>
<name>A0A8E2DUT7_9APHY</name>
<evidence type="ECO:0008006" key="4">
    <source>
        <dbReference type="Google" id="ProtNLM"/>
    </source>
</evidence>
<organism evidence="2 3">
    <name type="scientific">Obba rivulosa</name>
    <dbReference type="NCBI Taxonomy" id="1052685"/>
    <lineage>
        <taxon>Eukaryota</taxon>
        <taxon>Fungi</taxon>
        <taxon>Dikarya</taxon>
        <taxon>Basidiomycota</taxon>
        <taxon>Agaricomycotina</taxon>
        <taxon>Agaricomycetes</taxon>
        <taxon>Polyporales</taxon>
        <taxon>Gelatoporiaceae</taxon>
        <taxon>Obba</taxon>
    </lineage>
</organism>
<dbReference type="AlphaFoldDB" id="A0A8E2DUT7"/>
<feature type="transmembrane region" description="Helical" evidence="1">
    <location>
        <begin position="105"/>
        <end position="123"/>
    </location>
</feature>
<keyword evidence="1" id="KW-0472">Membrane</keyword>